<evidence type="ECO:0000256" key="1">
    <source>
        <dbReference type="SAM" id="Phobius"/>
    </source>
</evidence>
<protein>
    <submittedName>
        <fullName evidence="2">Uncharacterized protein</fullName>
    </submittedName>
</protein>
<dbReference type="PaxDb" id="30732-ENSOMEP00000024434"/>
<keyword evidence="1" id="KW-0812">Transmembrane</keyword>
<proteinExistence type="predicted"/>
<evidence type="ECO:0000313" key="3">
    <source>
        <dbReference type="Proteomes" id="UP000261560"/>
    </source>
</evidence>
<accession>A0A3B3D4Q0</accession>
<dbReference type="Ensembl" id="ENSOMET00000009694.1">
    <property type="protein sequence ID" value="ENSOMEP00000024434.1"/>
    <property type="gene ID" value="ENSOMEG00000005062.1"/>
</dbReference>
<dbReference type="OMA" id="TACLVMQ"/>
<reference evidence="2" key="1">
    <citation type="submission" date="2025-08" db="UniProtKB">
        <authorList>
            <consortium name="Ensembl"/>
        </authorList>
    </citation>
    <scope>IDENTIFICATION</scope>
</reference>
<keyword evidence="1" id="KW-0472">Membrane</keyword>
<organism evidence="2 3">
    <name type="scientific">Oryzias melastigma</name>
    <name type="common">Marine medaka</name>
    <dbReference type="NCBI Taxonomy" id="30732"/>
    <lineage>
        <taxon>Eukaryota</taxon>
        <taxon>Metazoa</taxon>
        <taxon>Chordata</taxon>
        <taxon>Craniata</taxon>
        <taxon>Vertebrata</taxon>
        <taxon>Euteleostomi</taxon>
        <taxon>Actinopterygii</taxon>
        <taxon>Neopterygii</taxon>
        <taxon>Teleostei</taxon>
        <taxon>Neoteleostei</taxon>
        <taxon>Acanthomorphata</taxon>
        <taxon>Ovalentaria</taxon>
        <taxon>Atherinomorphae</taxon>
        <taxon>Beloniformes</taxon>
        <taxon>Adrianichthyidae</taxon>
        <taxon>Oryziinae</taxon>
        <taxon>Oryzias</taxon>
    </lineage>
</organism>
<keyword evidence="1" id="KW-1133">Transmembrane helix</keyword>
<dbReference type="AlphaFoldDB" id="A0A3B3D4Q0"/>
<name>A0A3B3D4Q0_ORYME</name>
<keyword evidence="3" id="KW-1185">Reference proteome</keyword>
<dbReference type="Proteomes" id="UP000261560">
    <property type="component" value="Unplaced"/>
</dbReference>
<sequence>MRFDSPVPDGAAEVVVEDSGPAQSPLVSITFQRDVNWKKKYLEAEPKALGVGLEIVGLRRCSRTLSCFVCLTEGFISEGSCLLFQLKACLVMEIVASLASFCNIMMSLIENSWEVSVSLFFCHSQRVSTRFFAGSLLIHSALLAISITLVVYCCKVVKCCGPPPKVPMITVQTPPRHHDQETAQRSTHE</sequence>
<feature type="transmembrane region" description="Helical" evidence="1">
    <location>
        <begin position="130"/>
        <end position="152"/>
    </location>
</feature>
<evidence type="ECO:0000313" key="2">
    <source>
        <dbReference type="Ensembl" id="ENSOMEP00000024434.1"/>
    </source>
</evidence>
<dbReference type="GeneTree" id="ENSGT00600000085600"/>
<reference evidence="2" key="2">
    <citation type="submission" date="2025-09" db="UniProtKB">
        <authorList>
            <consortium name="Ensembl"/>
        </authorList>
    </citation>
    <scope>IDENTIFICATION</scope>
</reference>